<proteinExistence type="predicted"/>
<sequence>MENQERLMDDMIKVKDIERHFKAHAGILTDYQYASALQYSLEKTKGKIKNISARLTKAVEDKQKWIREQQASQGHMKEEMVPEWFEEHKEFRDNKSQRMEELSEEMKREREQLLKELRG</sequence>
<dbReference type="EMBL" id="QKZI01000013">
    <property type="protein sequence ID" value="PZX02326.1"/>
    <property type="molecule type" value="Genomic_DNA"/>
</dbReference>
<evidence type="ECO:0000313" key="2">
    <source>
        <dbReference type="EMBL" id="PZX02326.1"/>
    </source>
</evidence>
<evidence type="ECO:0000313" key="3">
    <source>
        <dbReference type="Proteomes" id="UP000248646"/>
    </source>
</evidence>
<keyword evidence="3" id="KW-1185">Reference proteome</keyword>
<protein>
    <submittedName>
        <fullName evidence="2">Uncharacterized protein</fullName>
    </submittedName>
</protein>
<feature type="region of interest" description="Disordered" evidence="1">
    <location>
        <begin position="88"/>
        <end position="119"/>
    </location>
</feature>
<dbReference type="AlphaFoldDB" id="A0A2W7N230"/>
<reference evidence="2 3" key="1">
    <citation type="submission" date="2018-06" db="EMBL/GenBank/DDBJ databases">
        <title>Genomic Encyclopedia of Type Strains, Phase IV (KMG-IV): sequencing the most valuable type-strain genomes for metagenomic binning, comparative biology and taxonomic classification.</title>
        <authorList>
            <person name="Goeker M."/>
        </authorList>
    </citation>
    <scope>NUCLEOTIDE SEQUENCE [LARGE SCALE GENOMIC DNA]</scope>
    <source>
        <strain evidence="2 3">DSM 5</strain>
    </source>
</reference>
<dbReference type="Proteomes" id="UP000248646">
    <property type="component" value="Unassembled WGS sequence"/>
</dbReference>
<dbReference type="RefSeq" id="WP_111440942.1">
    <property type="nucleotide sequence ID" value="NZ_QKZI01000013.1"/>
</dbReference>
<accession>A0A2W7N230</accession>
<evidence type="ECO:0000256" key="1">
    <source>
        <dbReference type="SAM" id="MobiDB-lite"/>
    </source>
</evidence>
<organism evidence="2 3">
    <name type="scientific">Psychrobacillus insolitus</name>
    <dbReference type="NCBI Taxonomy" id="1461"/>
    <lineage>
        <taxon>Bacteria</taxon>
        <taxon>Bacillati</taxon>
        <taxon>Bacillota</taxon>
        <taxon>Bacilli</taxon>
        <taxon>Bacillales</taxon>
        <taxon>Bacillaceae</taxon>
        <taxon>Psychrobacillus</taxon>
    </lineage>
</organism>
<gene>
    <name evidence="2" type="ORF">C7437_1131</name>
</gene>
<name>A0A2W7N230_9BACI</name>
<comment type="caution">
    <text evidence="2">The sequence shown here is derived from an EMBL/GenBank/DDBJ whole genome shotgun (WGS) entry which is preliminary data.</text>
</comment>